<dbReference type="Pfam" id="PF03033">
    <property type="entry name" value="Glyco_transf_28"/>
    <property type="match status" value="1"/>
</dbReference>
<feature type="compositionally biased region" description="Basic and acidic residues" evidence="2">
    <location>
        <begin position="630"/>
        <end position="651"/>
    </location>
</feature>
<dbReference type="OrthoDB" id="5835829at2759"/>
<dbReference type="CDD" id="cd03784">
    <property type="entry name" value="GT1_Gtf-like"/>
    <property type="match status" value="1"/>
</dbReference>
<dbReference type="EMBL" id="JAAOAQ010001390">
    <property type="protein sequence ID" value="KAF5528974.1"/>
    <property type="molecule type" value="Genomic_DNA"/>
</dbReference>
<keyword evidence="6" id="KW-1185">Reference proteome</keyword>
<evidence type="ECO:0000259" key="4">
    <source>
        <dbReference type="Pfam" id="PF06722"/>
    </source>
</evidence>
<proteinExistence type="predicted"/>
<dbReference type="SUPFAM" id="SSF53756">
    <property type="entry name" value="UDP-Glycosyltransferase/glycogen phosphorylase"/>
    <property type="match status" value="1"/>
</dbReference>
<dbReference type="Pfam" id="PF06722">
    <property type="entry name" value="EryCIII-like_C"/>
    <property type="match status" value="1"/>
</dbReference>
<dbReference type="InterPro" id="IPR050426">
    <property type="entry name" value="Glycosyltransferase_28"/>
</dbReference>
<feature type="region of interest" description="Disordered" evidence="2">
    <location>
        <begin position="619"/>
        <end position="675"/>
    </location>
</feature>
<protein>
    <submittedName>
        <fullName evidence="5">Sterol glucosyltransferase</fullName>
    </submittedName>
</protein>
<reference evidence="5 6" key="1">
    <citation type="submission" date="2020-05" db="EMBL/GenBank/DDBJ databases">
        <title>Identification and distribution of gene clusters putatively required for synthesis of sphingolipid metabolism inhibitors in phylogenetically diverse species of the filamentous fungus Fusarium.</title>
        <authorList>
            <person name="Kim H.-S."/>
            <person name="Busman M."/>
            <person name="Brown D.W."/>
            <person name="Divon H."/>
            <person name="Uhlig S."/>
            <person name="Proctor R.H."/>
        </authorList>
    </citation>
    <scope>NUCLEOTIDE SEQUENCE [LARGE SCALE GENOMIC DNA]</scope>
    <source>
        <strain evidence="5 6">NRRL 13617</strain>
    </source>
</reference>
<dbReference type="InterPro" id="IPR010610">
    <property type="entry name" value="EryCIII-like_C"/>
</dbReference>
<dbReference type="PANTHER" id="PTHR48050">
    <property type="entry name" value="STEROL 3-BETA-GLUCOSYLTRANSFERASE"/>
    <property type="match status" value="1"/>
</dbReference>
<organism evidence="5 6">
    <name type="scientific">Fusarium phyllophilum</name>
    <dbReference type="NCBI Taxonomy" id="47803"/>
    <lineage>
        <taxon>Eukaryota</taxon>
        <taxon>Fungi</taxon>
        <taxon>Dikarya</taxon>
        <taxon>Ascomycota</taxon>
        <taxon>Pezizomycotina</taxon>
        <taxon>Sordariomycetes</taxon>
        <taxon>Hypocreomycetidae</taxon>
        <taxon>Hypocreales</taxon>
        <taxon>Nectriaceae</taxon>
        <taxon>Fusarium</taxon>
        <taxon>Fusarium fujikuroi species complex</taxon>
    </lineage>
</organism>
<comment type="caution">
    <text evidence="5">The sequence shown here is derived from an EMBL/GenBank/DDBJ whole genome shotgun (WGS) entry which is preliminary data.</text>
</comment>
<evidence type="ECO:0000313" key="6">
    <source>
        <dbReference type="Proteomes" id="UP000582016"/>
    </source>
</evidence>
<sequence>MPQNHQPQQTSHLELPANGEHHDSAPLVSELPQYESLAELEATTTGRDDGRVDIDLSSRIARRLSRLVPAEKRPLFHEHRPPNAPPEYTETSERSLRLDIVIQVVGSRGDVQPFVALGTELQRHGHRVRLATHGQFDKFVRDSGLEFFSIGGDPAELMAYMVKNPGLFPSMKTLRGGEIQRKRKMVDEMLHKCWRSCIEPDDLTGRPFVADAIIANPPSFAHIHCAQALGVPLHLMFTMPWTSTREFCHPLANLRANGSDMSASAANYVSYSLVEWMTWQGLGDIINAWRGTLDLEAIPFSEGPCLTETLGVPVTYCWSPALVPKPADWPENIDVCGFFFRDAPSYEPEASLAKFLSSGTPPVYIGFGSIVIDDPEKLTATILEAVRATGTRAIVSRGWSKLGGDSPSDDQVFFLGDCPHEWLFQHVTAVIHHGGAGTTACGLLNAKPTTIVPFFGDQPFWGNMVHAGGAGPAPIPFKALDSNKLAEAIRFCLTPEASAAARQIADKMSSEAGVRRAVASFHANLPLNDMRCDLLPNVPAVWLYDRKGNHIKLSKMAAEMLVQEGKVSWKDLKYYQPQPVQIENKRWDPVTAALSSLTSTSIGLVTSTADIIVKPIQAFRPTTPSGSRPSSRERASGSGDASERASADDAFGRPAAIDLPPAPTSTHDKEHHHQNRALTAVKGSAAGVGGFFKYYYRGLLLDLPYAVTEGMRNAPKLYGGKVYDPGAVTDWKSGGIAAGKNFAHGMVEGIG</sequence>
<gene>
    <name evidence="5" type="ORF">FPHYL_14291</name>
</gene>
<evidence type="ECO:0000256" key="1">
    <source>
        <dbReference type="ARBA" id="ARBA00022679"/>
    </source>
</evidence>
<dbReference type="AlphaFoldDB" id="A0A8H5I3W1"/>
<feature type="region of interest" description="Disordered" evidence="2">
    <location>
        <begin position="73"/>
        <end position="92"/>
    </location>
</feature>
<evidence type="ECO:0000259" key="3">
    <source>
        <dbReference type="Pfam" id="PF03033"/>
    </source>
</evidence>
<accession>A0A8H5I3W1</accession>
<keyword evidence="1 5" id="KW-0808">Transferase</keyword>
<feature type="region of interest" description="Disordered" evidence="2">
    <location>
        <begin position="1"/>
        <end position="32"/>
    </location>
</feature>
<feature type="non-terminal residue" evidence="5">
    <location>
        <position position="1"/>
    </location>
</feature>
<dbReference type="InterPro" id="IPR004276">
    <property type="entry name" value="GlycoTrans_28_N"/>
</dbReference>
<feature type="compositionally biased region" description="Low complexity" evidence="2">
    <location>
        <begin position="620"/>
        <end position="629"/>
    </location>
</feature>
<dbReference type="GO" id="GO:0005975">
    <property type="term" value="P:carbohydrate metabolic process"/>
    <property type="evidence" value="ECO:0007669"/>
    <property type="project" value="InterPro"/>
</dbReference>
<dbReference type="InterPro" id="IPR002213">
    <property type="entry name" value="UDP_glucos_trans"/>
</dbReference>
<evidence type="ECO:0000256" key="2">
    <source>
        <dbReference type="SAM" id="MobiDB-lite"/>
    </source>
</evidence>
<dbReference type="Gene3D" id="3.40.50.2000">
    <property type="entry name" value="Glycogen Phosphorylase B"/>
    <property type="match status" value="2"/>
</dbReference>
<feature type="compositionally biased region" description="Polar residues" evidence="2">
    <location>
        <begin position="1"/>
        <end position="12"/>
    </location>
</feature>
<feature type="domain" description="Erythromycin biosynthesis protein CIII-like C-terminal" evidence="4">
    <location>
        <begin position="418"/>
        <end position="511"/>
    </location>
</feature>
<dbReference type="FunFam" id="3.40.50.2000:FF:000100">
    <property type="entry name" value="Glycosyltransferase family 1 protein"/>
    <property type="match status" value="1"/>
</dbReference>
<dbReference type="PANTHER" id="PTHR48050:SF27">
    <property type="entry name" value="GLUCOSYLTRANSFERASE, PUTATIVE (AFU_ORTHOLOGUE AFUA_7G04880)-RELATED"/>
    <property type="match status" value="1"/>
</dbReference>
<dbReference type="Proteomes" id="UP000582016">
    <property type="component" value="Unassembled WGS sequence"/>
</dbReference>
<dbReference type="FunFam" id="3.40.50.2000:FF:000009">
    <property type="entry name" value="Sterol 3-beta-glucosyltransferase UGT80A2"/>
    <property type="match status" value="1"/>
</dbReference>
<feature type="domain" description="Glycosyltransferase family 28 N-terminal" evidence="3">
    <location>
        <begin position="100"/>
        <end position="247"/>
    </location>
</feature>
<name>A0A8H5I3W1_9HYPO</name>
<evidence type="ECO:0000313" key="5">
    <source>
        <dbReference type="EMBL" id="KAF5528974.1"/>
    </source>
</evidence>
<dbReference type="GO" id="GO:0016906">
    <property type="term" value="F:sterol 3-beta-glucosyltransferase activity"/>
    <property type="evidence" value="ECO:0007669"/>
    <property type="project" value="UniProtKB-ARBA"/>
</dbReference>